<dbReference type="EC" id="2.7.13.3" evidence="2"/>
<keyword evidence="10" id="KW-1133">Transmembrane helix</keyword>
<dbReference type="Gene3D" id="1.20.5.1930">
    <property type="match status" value="1"/>
</dbReference>
<keyword evidence="13" id="KW-1185">Reference proteome</keyword>
<evidence type="ECO:0000256" key="6">
    <source>
        <dbReference type="ARBA" id="ARBA00022777"/>
    </source>
</evidence>
<dbReference type="EMBL" id="JAJAQC010000010">
    <property type="protein sequence ID" value="MDA0564307.1"/>
    <property type="molecule type" value="Genomic_DNA"/>
</dbReference>
<dbReference type="AlphaFoldDB" id="A0A9X3NIH1"/>
<dbReference type="InterPro" id="IPR036890">
    <property type="entry name" value="HATPase_C_sf"/>
</dbReference>
<accession>A0A9X3NIH1</accession>
<proteinExistence type="predicted"/>
<feature type="transmembrane region" description="Helical" evidence="10">
    <location>
        <begin position="246"/>
        <end position="274"/>
    </location>
</feature>
<evidence type="ECO:0000256" key="5">
    <source>
        <dbReference type="ARBA" id="ARBA00022741"/>
    </source>
</evidence>
<dbReference type="PANTHER" id="PTHR24421:SF10">
    <property type="entry name" value="NITRATE_NITRITE SENSOR PROTEIN NARQ"/>
    <property type="match status" value="1"/>
</dbReference>
<keyword evidence="6 12" id="KW-0418">Kinase</keyword>
<keyword evidence="7" id="KW-0067">ATP-binding</keyword>
<evidence type="ECO:0000256" key="3">
    <source>
        <dbReference type="ARBA" id="ARBA00022553"/>
    </source>
</evidence>
<evidence type="ECO:0000313" key="13">
    <source>
        <dbReference type="Proteomes" id="UP001140076"/>
    </source>
</evidence>
<dbReference type="CDD" id="cd16917">
    <property type="entry name" value="HATPase_UhpB-NarQ-NarX-like"/>
    <property type="match status" value="1"/>
</dbReference>
<keyword evidence="5" id="KW-0547">Nucleotide-binding</keyword>
<sequence>MARSRAATAAHSGPAGRPAPADTATGAGTAADADTADGAAPAAAAVPAPATLLAAGTAFAPATLSGRLLGLLHLLTSFALSAVYLVPAFLVAVPAVGTLFTVIAALTDTPRPIGTLAGDLPPLPVLPELPAPPDRPDPPGRPGEGAEAAGPVATAVETLVGSSANGPSPLFVAVLAIALSAAATLLARLACHIQRRRLEDVFGIVESGAPRTAAPLPWPLRALVYLYGRDAWTAVMCCTLTGVQGAVFGGIALGLVVYGIGMTLGSLVGLGYALASESLAVAGSPLVWIALGPLGVCVGVWLVPLLVRMEVEVSRRLLLDAPENLIRRRLAEVQASRSRMVDAAEAERRRIERDLHDGAQQRLLAVTMTLTRARARVDRGGEPDQVRALIDEAQAEAKAVMADLRDVARGLHPRVLTDHGLEAALPVAAGRCPVPVQVRVDLPERPSARAEGVAYYVASEALTNVAKHAGARSVVVRAERVERRGGALLRLAVHDDGAGGADPDSGSGLYGLWDRVNAVDGTLSVHSPPGEGTVLTAEIPWKA</sequence>
<comment type="caution">
    <text evidence="12">The sequence shown here is derived from an EMBL/GenBank/DDBJ whole genome shotgun (WGS) entry which is preliminary data.</text>
</comment>
<keyword evidence="4" id="KW-0808">Transferase</keyword>
<dbReference type="GO" id="GO:0000155">
    <property type="term" value="F:phosphorelay sensor kinase activity"/>
    <property type="evidence" value="ECO:0007669"/>
    <property type="project" value="InterPro"/>
</dbReference>
<evidence type="ECO:0000256" key="1">
    <source>
        <dbReference type="ARBA" id="ARBA00000085"/>
    </source>
</evidence>
<evidence type="ECO:0000256" key="8">
    <source>
        <dbReference type="ARBA" id="ARBA00023012"/>
    </source>
</evidence>
<evidence type="ECO:0000259" key="11">
    <source>
        <dbReference type="Pfam" id="PF07730"/>
    </source>
</evidence>
<dbReference type="SUPFAM" id="SSF55874">
    <property type="entry name" value="ATPase domain of HSP90 chaperone/DNA topoisomerase II/histidine kinase"/>
    <property type="match status" value="1"/>
</dbReference>
<reference evidence="12" key="1">
    <citation type="submission" date="2021-10" db="EMBL/GenBank/DDBJ databases">
        <title>Streptomonospora sp. nov., isolated from mangrove soil.</title>
        <authorList>
            <person name="Chen X."/>
            <person name="Ge X."/>
            <person name="Liu W."/>
        </authorList>
    </citation>
    <scope>NUCLEOTIDE SEQUENCE</scope>
    <source>
        <strain evidence="12">S1-112</strain>
    </source>
</reference>
<evidence type="ECO:0000256" key="4">
    <source>
        <dbReference type="ARBA" id="ARBA00022679"/>
    </source>
</evidence>
<dbReference type="GO" id="GO:0005524">
    <property type="term" value="F:ATP binding"/>
    <property type="evidence" value="ECO:0007669"/>
    <property type="project" value="UniProtKB-KW"/>
</dbReference>
<dbReference type="Proteomes" id="UP001140076">
    <property type="component" value="Unassembled WGS sequence"/>
</dbReference>
<dbReference type="InterPro" id="IPR011712">
    <property type="entry name" value="Sig_transdc_His_kin_sub3_dim/P"/>
</dbReference>
<evidence type="ECO:0000256" key="7">
    <source>
        <dbReference type="ARBA" id="ARBA00022840"/>
    </source>
</evidence>
<dbReference type="InterPro" id="IPR050482">
    <property type="entry name" value="Sensor_HK_TwoCompSys"/>
</dbReference>
<evidence type="ECO:0000256" key="9">
    <source>
        <dbReference type="SAM" id="MobiDB-lite"/>
    </source>
</evidence>
<keyword evidence="10" id="KW-0812">Transmembrane</keyword>
<comment type="catalytic activity">
    <reaction evidence="1">
        <text>ATP + protein L-histidine = ADP + protein N-phospho-L-histidine.</text>
        <dbReference type="EC" id="2.7.13.3"/>
    </reaction>
</comment>
<feature type="transmembrane region" description="Helical" evidence="10">
    <location>
        <begin position="286"/>
        <end position="307"/>
    </location>
</feature>
<feature type="compositionally biased region" description="Low complexity" evidence="9">
    <location>
        <begin position="13"/>
        <end position="34"/>
    </location>
</feature>
<evidence type="ECO:0000256" key="10">
    <source>
        <dbReference type="SAM" id="Phobius"/>
    </source>
</evidence>
<gene>
    <name evidence="12" type="ORF">LG943_08200</name>
</gene>
<protein>
    <recommendedName>
        <fullName evidence="2">histidine kinase</fullName>
        <ecNumber evidence="2">2.7.13.3</ecNumber>
    </recommendedName>
</protein>
<dbReference type="GO" id="GO:0016020">
    <property type="term" value="C:membrane"/>
    <property type="evidence" value="ECO:0007669"/>
    <property type="project" value="InterPro"/>
</dbReference>
<feature type="transmembrane region" description="Helical" evidence="10">
    <location>
        <begin position="170"/>
        <end position="191"/>
    </location>
</feature>
<dbReference type="PANTHER" id="PTHR24421">
    <property type="entry name" value="NITRATE/NITRITE SENSOR PROTEIN NARX-RELATED"/>
    <property type="match status" value="1"/>
</dbReference>
<feature type="region of interest" description="Disordered" evidence="9">
    <location>
        <begin position="124"/>
        <end position="148"/>
    </location>
</feature>
<feature type="transmembrane region" description="Helical" evidence="10">
    <location>
        <begin position="82"/>
        <end position="106"/>
    </location>
</feature>
<evidence type="ECO:0000313" key="12">
    <source>
        <dbReference type="EMBL" id="MDA0564307.1"/>
    </source>
</evidence>
<keyword evidence="10" id="KW-0472">Membrane</keyword>
<feature type="region of interest" description="Disordered" evidence="9">
    <location>
        <begin position="1"/>
        <end position="34"/>
    </location>
</feature>
<keyword evidence="3" id="KW-0597">Phosphoprotein</keyword>
<dbReference type="Pfam" id="PF07730">
    <property type="entry name" value="HisKA_3"/>
    <property type="match status" value="1"/>
</dbReference>
<dbReference type="Gene3D" id="3.30.565.10">
    <property type="entry name" value="Histidine kinase-like ATPase, C-terminal domain"/>
    <property type="match status" value="1"/>
</dbReference>
<dbReference type="RefSeq" id="WP_270071594.1">
    <property type="nucleotide sequence ID" value="NZ_JAJAQC010000010.1"/>
</dbReference>
<feature type="domain" description="Signal transduction histidine kinase subgroup 3 dimerisation and phosphoacceptor" evidence="11">
    <location>
        <begin position="347"/>
        <end position="416"/>
    </location>
</feature>
<keyword evidence="8" id="KW-0902">Two-component regulatory system</keyword>
<evidence type="ECO:0000256" key="2">
    <source>
        <dbReference type="ARBA" id="ARBA00012438"/>
    </source>
</evidence>
<name>A0A9X3NIH1_9ACTN</name>
<dbReference type="GO" id="GO:0046983">
    <property type="term" value="F:protein dimerization activity"/>
    <property type="evidence" value="ECO:0007669"/>
    <property type="project" value="InterPro"/>
</dbReference>
<organism evidence="12 13">
    <name type="scientific">Streptomonospora mangrovi</name>
    <dbReference type="NCBI Taxonomy" id="2883123"/>
    <lineage>
        <taxon>Bacteria</taxon>
        <taxon>Bacillati</taxon>
        <taxon>Actinomycetota</taxon>
        <taxon>Actinomycetes</taxon>
        <taxon>Streptosporangiales</taxon>
        <taxon>Nocardiopsidaceae</taxon>
        <taxon>Streptomonospora</taxon>
    </lineage>
</organism>
<feature type="compositionally biased region" description="Pro residues" evidence="9">
    <location>
        <begin position="124"/>
        <end position="133"/>
    </location>
</feature>